<dbReference type="AlphaFoldDB" id="B0RJB2"/>
<dbReference type="KEGG" id="cms:pCSL0059"/>
<dbReference type="EMBL" id="AM849036">
    <property type="protein sequence ID" value="CAQ03302.1"/>
    <property type="molecule type" value="Genomic_DNA"/>
</dbReference>
<dbReference type="HOGENOM" id="CLU_2022637_0_0_11"/>
<geneLocation type="plasmid" evidence="1 2">
    <name>pCSL1</name>
</geneLocation>
<evidence type="ECO:0000313" key="2">
    <source>
        <dbReference type="Proteomes" id="UP000001318"/>
    </source>
</evidence>
<proteinExistence type="predicted"/>
<accession>B0RJB2</accession>
<gene>
    <name evidence="1" type="ordered locus">pCSL0059</name>
</gene>
<sequence>MTTTHTPAPALATDTLPLTIHLPLPAYAALVKIAEHRHIEARELVAQLVQHAINVTCGKTPRACEVSDEQLIRINDLALAGIHADEIAHQLDLPERVVSRTIQRLRPNPRSKRARELGLTGS</sequence>
<protein>
    <submittedName>
        <fullName evidence="1">Membrane protein</fullName>
    </submittedName>
</protein>
<organism evidence="1 2">
    <name type="scientific">Clavibacter sepedonicus</name>
    <name type="common">Clavibacter michiganensis subsp. sepedonicus</name>
    <dbReference type="NCBI Taxonomy" id="31964"/>
    <lineage>
        <taxon>Bacteria</taxon>
        <taxon>Bacillati</taxon>
        <taxon>Actinomycetota</taxon>
        <taxon>Actinomycetes</taxon>
        <taxon>Micrococcales</taxon>
        <taxon>Microbacteriaceae</taxon>
        <taxon>Clavibacter</taxon>
    </lineage>
</organism>
<dbReference type="RefSeq" id="WP_012300369.1">
    <property type="nucleotide sequence ID" value="NC_010408.1"/>
</dbReference>
<name>B0RJB2_CLASE</name>
<keyword evidence="1" id="KW-0614">Plasmid</keyword>
<dbReference type="Proteomes" id="UP000001318">
    <property type="component" value="Plasmid pCSL1"/>
</dbReference>
<dbReference type="GeneID" id="29472900"/>
<reference evidence="1 2" key="1">
    <citation type="journal article" date="2008" name="J. Bacteriol.">
        <title>Genome of the actinomycete plant pathogen Clavibacter michiganensis subsp. sepedonicus suggests recent niche adaptation.</title>
        <authorList>
            <person name="Bentley S.D."/>
            <person name="Corton C."/>
            <person name="Brown S.E."/>
            <person name="Barron A."/>
            <person name="Clark L."/>
            <person name="Doggett J."/>
            <person name="Harris B."/>
            <person name="Ormond D."/>
            <person name="Quail M.A."/>
            <person name="May G."/>
            <person name="Francis D."/>
            <person name="Knudson D."/>
            <person name="Parkhill J."/>
            <person name="Ishimaru C.A."/>
        </authorList>
    </citation>
    <scope>NUCLEOTIDE SEQUENCE [LARGE SCALE GENOMIC DNA]</scope>
    <source>
        <strain evidence="2">ATCC 33113 / DSM 20744 / JCM 9667 / LMG 2889 / ICMP 2535 / C-1</strain>
    </source>
</reference>
<evidence type="ECO:0000313" key="1">
    <source>
        <dbReference type="EMBL" id="CAQ03302.1"/>
    </source>
</evidence>
<keyword evidence="2" id="KW-1185">Reference proteome</keyword>